<dbReference type="PANTHER" id="PTHR43394:SF1">
    <property type="entry name" value="ATP-BINDING CASSETTE SUB-FAMILY B MEMBER 10, MITOCHONDRIAL"/>
    <property type="match status" value="1"/>
</dbReference>
<dbReference type="FunFam" id="3.40.50.300:FF:000299">
    <property type="entry name" value="ABC transporter ATP-binding protein/permease"/>
    <property type="match status" value="1"/>
</dbReference>
<dbReference type="Gene3D" id="3.90.70.10">
    <property type="entry name" value="Cysteine proteinases"/>
    <property type="match status" value="1"/>
</dbReference>
<feature type="domain" description="ABC transporter" evidence="11">
    <location>
        <begin position="501"/>
        <end position="736"/>
    </location>
</feature>
<evidence type="ECO:0000313" key="15">
    <source>
        <dbReference type="Proteomes" id="UP000483078"/>
    </source>
</evidence>
<dbReference type="InterPro" id="IPR036640">
    <property type="entry name" value="ABC1_TM_sf"/>
</dbReference>
<evidence type="ECO:0000256" key="7">
    <source>
        <dbReference type="ARBA" id="ARBA00022840"/>
    </source>
</evidence>
<dbReference type="InterPro" id="IPR039421">
    <property type="entry name" value="Type_1_exporter"/>
</dbReference>
<dbReference type="CDD" id="cd18587">
    <property type="entry name" value="ABC_6TM_LapB_like"/>
    <property type="match status" value="1"/>
</dbReference>
<evidence type="ECO:0000256" key="9">
    <source>
        <dbReference type="ARBA" id="ARBA00023136"/>
    </source>
</evidence>
<reference evidence="14 15" key="1">
    <citation type="submission" date="2019-06" db="EMBL/GenBank/DDBJ databases">
        <title>Enrichment of Autotrophic Halophilic Microorganisms from Red Sea Brine Pool Using Microbial Electrosynthesis System.</title>
        <authorList>
            <person name="Alqahtani M.F."/>
            <person name="Bajracharya S."/>
            <person name="Katuri K.P."/>
            <person name="Ali M."/>
            <person name="Saikaly P.E."/>
        </authorList>
    </citation>
    <scope>NUCLEOTIDE SEQUENCE [LARGE SCALE GENOMIC DNA]</scope>
    <source>
        <strain evidence="14">MES6</strain>
    </source>
</reference>
<evidence type="ECO:0000259" key="11">
    <source>
        <dbReference type="PROSITE" id="PS50893"/>
    </source>
</evidence>
<dbReference type="PANTHER" id="PTHR43394">
    <property type="entry name" value="ATP-DEPENDENT PERMEASE MDL1, MITOCHONDRIAL"/>
    <property type="match status" value="1"/>
</dbReference>
<keyword evidence="4 10" id="KW-0812">Transmembrane</keyword>
<dbReference type="PROSITE" id="PS00211">
    <property type="entry name" value="ABC_TRANSPORTER_1"/>
    <property type="match status" value="1"/>
</dbReference>
<dbReference type="GO" id="GO:0015421">
    <property type="term" value="F:ABC-type oligopeptide transporter activity"/>
    <property type="evidence" value="ECO:0007669"/>
    <property type="project" value="TreeGrafter"/>
</dbReference>
<keyword evidence="8 10" id="KW-1133">Transmembrane helix</keyword>
<keyword evidence="3" id="KW-1003">Cell membrane</keyword>
<dbReference type="PROSITE" id="PS50990">
    <property type="entry name" value="PEPTIDASE_C39"/>
    <property type="match status" value="1"/>
</dbReference>
<dbReference type="InterPro" id="IPR027417">
    <property type="entry name" value="P-loop_NTPase"/>
</dbReference>
<feature type="transmembrane region" description="Helical" evidence="10">
    <location>
        <begin position="423"/>
        <end position="447"/>
    </location>
</feature>
<evidence type="ECO:0000256" key="5">
    <source>
        <dbReference type="ARBA" id="ARBA00022741"/>
    </source>
</evidence>
<feature type="domain" description="ABC transmembrane type-1" evidence="12">
    <location>
        <begin position="189"/>
        <end position="467"/>
    </location>
</feature>
<name>A0A7C9LSK9_9RHOB</name>
<accession>A0A7C9LSK9</accession>
<dbReference type="GO" id="GO:0008233">
    <property type="term" value="F:peptidase activity"/>
    <property type="evidence" value="ECO:0007669"/>
    <property type="project" value="InterPro"/>
</dbReference>
<dbReference type="EMBL" id="VENJ01000013">
    <property type="protein sequence ID" value="MTJ05096.1"/>
    <property type="molecule type" value="Genomic_DNA"/>
</dbReference>
<keyword evidence="7" id="KW-0067">ATP-binding</keyword>
<dbReference type="AlphaFoldDB" id="A0A7C9LSK9"/>
<dbReference type="SUPFAM" id="SSF90123">
    <property type="entry name" value="ABC transporter transmembrane region"/>
    <property type="match status" value="1"/>
</dbReference>
<evidence type="ECO:0000313" key="14">
    <source>
        <dbReference type="EMBL" id="MTJ05096.1"/>
    </source>
</evidence>
<dbReference type="GO" id="GO:0005886">
    <property type="term" value="C:plasma membrane"/>
    <property type="evidence" value="ECO:0007669"/>
    <property type="project" value="UniProtKB-SubCell"/>
</dbReference>
<keyword evidence="9 10" id="KW-0472">Membrane</keyword>
<dbReference type="InterPro" id="IPR017871">
    <property type="entry name" value="ABC_transporter-like_CS"/>
</dbReference>
<sequence length="742" mass="79896">MDASVNVQNDGAAADLRVARPISAPQDHGPGIRPNQTTALEKCLLHVAASLDRPTTLASLHAANSGGDGGLDIRAAITAAERAGIQAGFGKRKLADFDATLTPAILLLEQDRAVVLHDARPDGTLVIYDPDLGDALGQITRDKLTQTYTGYALLMRALHRDDITAQRIGRSGHWFWSTLAQNRWAYAQVILAAMLANFLSLSTSLFIMVVYDRVLPNEAIESLIALTEGVGIALFFDFLIKSLRAGFIDRAGQRADMAMGRRIFDQLLDMQMGARKGSTGAMASTLREFETLREFFTSATLVAVVDLPFIVLFIGVVYLIGGPLALVPAIAVPVVLIVGIAVQPVLARLAEQSFADGQSKQSVLVETVAGLETIKSVGASRRMRARWEDAISRQSDHGTKSRAVTQFAINATAFTQQAAQVMIVFYGVFLITSGEASMGALIASVILTGRTLAPLAQLAQTLTRLNQARSSYRSLNALMQADSERPEGQSWISRPVLEGEITFQDVHFAYPDQAVDALRGVSFTIKPGEKVAILGRIGSGKSTIARLMLGLYQPKQGAVLVDGIDIRQIDPGDLRRNVGSVLQDVWLFSGTVRENISIGAIRPNDTDILEAARLSGVEDFISKHPSGYDLVLAERGEGLSGGQRQAISLARALVGHPPIVLMDEPTSSMDVQNEAAVIKNLKQELSDRTMVVVTHRTSLLELVDRIIVIDNGKVSMDGPKSMLNRATARPRAAAGADAELRV</sequence>
<organism evidence="14 15">
    <name type="scientific">Sediminimonas qiaohouensis</name>
    <dbReference type="NCBI Taxonomy" id="552061"/>
    <lineage>
        <taxon>Bacteria</taxon>
        <taxon>Pseudomonadati</taxon>
        <taxon>Pseudomonadota</taxon>
        <taxon>Alphaproteobacteria</taxon>
        <taxon>Rhodobacterales</taxon>
        <taxon>Roseobacteraceae</taxon>
        <taxon>Sediminimonas</taxon>
    </lineage>
</organism>
<dbReference type="GO" id="GO:0006508">
    <property type="term" value="P:proteolysis"/>
    <property type="evidence" value="ECO:0007669"/>
    <property type="project" value="InterPro"/>
</dbReference>
<dbReference type="InterPro" id="IPR017750">
    <property type="entry name" value="ATPase_T1SS"/>
</dbReference>
<dbReference type="PROSITE" id="PS50929">
    <property type="entry name" value="ABC_TM1F"/>
    <property type="match status" value="1"/>
</dbReference>
<evidence type="ECO:0000256" key="8">
    <source>
        <dbReference type="ARBA" id="ARBA00022989"/>
    </source>
</evidence>
<dbReference type="InterPro" id="IPR005074">
    <property type="entry name" value="Peptidase_C39"/>
</dbReference>
<feature type="transmembrane region" description="Helical" evidence="10">
    <location>
        <begin position="189"/>
        <end position="211"/>
    </location>
</feature>
<dbReference type="NCBIfam" id="TIGR03375">
    <property type="entry name" value="type_I_sec_LssB"/>
    <property type="match status" value="1"/>
</dbReference>
<keyword evidence="6" id="KW-0378">Hydrolase</keyword>
<evidence type="ECO:0000259" key="13">
    <source>
        <dbReference type="PROSITE" id="PS50990"/>
    </source>
</evidence>
<comment type="subcellular location">
    <subcellularLocation>
        <location evidence="1">Cell membrane</location>
        <topology evidence="1">Multi-pass membrane protein</topology>
    </subcellularLocation>
</comment>
<dbReference type="SMART" id="SM00382">
    <property type="entry name" value="AAA"/>
    <property type="match status" value="1"/>
</dbReference>
<dbReference type="Pfam" id="PF00664">
    <property type="entry name" value="ABC_membrane"/>
    <property type="match status" value="1"/>
</dbReference>
<evidence type="ECO:0000256" key="4">
    <source>
        <dbReference type="ARBA" id="ARBA00022692"/>
    </source>
</evidence>
<feature type="domain" description="Peptidase C39" evidence="13">
    <location>
        <begin position="33"/>
        <end position="155"/>
    </location>
</feature>
<dbReference type="PROSITE" id="PS50893">
    <property type="entry name" value="ABC_TRANSPORTER_2"/>
    <property type="match status" value="1"/>
</dbReference>
<evidence type="ECO:0000256" key="10">
    <source>
        <dbReference type="SAM" id="Phobius"/>
    </source>
</evidence>
<evidence type="ECO:0000259" key="12">
    <source>
        <dbReference type="PROSITE" id="PS50929"/>
    </source>
</evidence>
<dbReference type="InterPro" id="IPR003439">
    <property type="entry name" value="ABC_transporter-like_ATP-bd"/>
</dbReference>
<dbReference type="Proteomes" id="UP000483078">
    <property type="component" value="Unassembled WGS sequence"/>
</dbReference>
<dbReference type="SUPFAM" id="SSF52540">
    <property type="entry name" value="P-loop containing nucleoside triphosphate hydrolases"/>
    <property type="match status" value="1"/>
</dbReference>
<dbReference type="GO" id="GO:0005524">
    <property type="term" value="F:ATP binding"/>
    <property type="evidence" value="ECO:0007669"/>
    <property type="project" value="UniProtKB-KW"/>
</dbReference>
<dbReference type="InterPro" id="IPR003593">
    <property type="entry name" value="AAA+_ATPase"/>
</dbReference>
<dbReference type="GO" id="GO:0016887">
    <property type="term" value="F:ATP hydrolysis activity"/>
    <property type="evidence" value="ECO:0007669"/>
    <property type="project" value="InterPro"/>
</dbReference>
<dbReference type="CDD" id="cd03245">
    <property type="entry name" value="ABCC_bacteriocin_exporters"/>
    <property type="match status" value="1"/>
</dbReference>
<comment type="caution">
    <text evidence="14">The sequence shown here is derived from an EMBL/GenBank/DDBJ whole genome shotgun (WGS) entry which is preliminary data.</text>
</comment>
<dbReference type="InterPro" id="IPR011527">
    <property type="entry name" value="ABC1_TM_dom"/>
</dbReference>
<evidence type="ECO:0000256" key="6">
    <source>
        <dbReference type="ARBA" id="ARBA00022801"/>
    </source>
</evidence>
<evidence type="ECO:0000256" key="3">
    <source>
        <dbReference type="ARBA" id="ARBA00022475"/>
    </source>
</evidence>
<gene>
    <name evidence="14" type="ORF">FH759_10450</name>
</gene>
<keyword evidence="2" id="KW-0813">Transport</keyword>
<feature type="transmembrane region" description="Helical" evidence="10">
    <location>
        <begin position="295"/>
        <end position="320"/>
    </location>
</feature>
<dbReference type="Pfam" id="PF03412">
    <property type="entry name" value="Peptidase_C39"/>
    <property type="match status" value="1"/>
</dbReference>
<dbReference type="Gene3D" id="3.40.50.300">
    <property type="entry name" value="P-loop containing nucleotide triphosphate hydrolases"/>
    <property type="match status" value="1"/>
</dbReference>
<feature type="transmembrane region" description="Helical" evidence="10">
    <location>
        <begin position="326"/>
        <end position="346"/>
    </location>
</feature>
<evidence type="ECO:0000256" key="2">
    <source>
        <dbReference type="ARBA" id="ARBA00022448"/>
    </source>
</evidence>
<protein>
    <submittedName>
        <fullName evidence="14">Type I secretion system permease/ATPase</fullName>
    </submittedName>
</protein>
<keyword evidence="5" id="KW-0547">Nucleotide-binding</keyword>
<dbReference type="Pfam" id="PF00005">
    <property type="entry name" value="ABC_tran"/>
    <property type="match status" value="1"/>
</dbReference>
<dbReference type="Gene3D" id="1.20.1560.10">
    <property type="entry name" value="ABC transporter type 1, transmembrane domain"/>
    <property type="match status" value="1"/>
</dbReference>
<evidence type="ECO:0000256" key="1">
    <source>
        <dbReference type="ARBA" id="ARBA00004651"/>
    </source>
</evidence>
<feature type="transmembrane region" description="Helical" evidence="10">
    <location>
        <begin position="223"/>
        <end position="240"/>
    </location>
</feature>
<proteinExistence type="predicted"/>